<dbReference type="CDD" id="cd07361">
    <property type="entry name" value="MEMO_like"/>
    <property type="match status" value="1"/>
</dbReference>
<comment type="caution">
    <text evidence="2">The sequence shown here is derived from an EMBL/GenBank/DDBJ whole genome shotgun (WGS) entry which is preliminary data.</text>
</comment>
<evidence type="ECO:0000256" key="1">
    <source>
        <dbReference type="ARBA" id="ARBA00006315"/>
    </source>
</evidence>
<dbReference type="OrthoDB" id="417112at2759"/>
<evidence type="ECO:0000313" key="2">
    <source>
        <dbReference type="EMBL" id="KKA28833.1"/>
    </source>
</evidence>
<protein>
    <recommendedName>
        <fullName evidence="4">AmmeMemoRadiSam system protein B</fullName>
    </recommendedName>
</protein>
<proteinExistence type="inferred from homology"/>
<dbReference type="Proteomes" id="UP000033483">
    <property type="component" value="Unassembled WGS sequence"/>
</dbReference>
<reference evidence="2 3" key="1">
    <citation type="submission" date="2015-03" db="EMBL/GenBank/DDBJ databases">
        <authorList>
            <person name="Radwan O."/>
            <person name="Al-Naeli F.A."/>
            <person name="Rendon G.A."/>
            <person name="Fields C."/>
        </authorList>
    </citation>
    <scope>NUCLEOTIDE SEQUENCE [LARGE SCALE GENOMIC DNA]</scope>
    <source>
        <strain evidence="2">CR-DP1</strain>
    </source>
</reference>
<dbReference type="Gene3D" id="3.40.830.10">
    <property type="entry name" value="LigB-like"/>
    <property type="match status" value="1"/>
</dbReference>
<organism evidence="2 3">
    <name type="scientific">Thielaviopsis punctulata</name>
    <dbReference type="NCBI Taxonomy" id="72032"/>
    <lineage>
        <taxon>Eukaryota</taxon>
        <taxon>Fungi</taxon>
        <taxon>Dikarya</taxon>
        <taxon>Ascomycota</taxon>
        <taxon>Pezizomycotina</taxon>
        <taxon>Sordariomycetes</taxon>
        <taxon>Hypocreomycetidae</taxon>
        <taxon>Microascales</taxon>
        <taxon>Ceratocystidaceae</taxon>
        <taxon>Thielaviopsis</taxon>
    </lineage>
</organism>
<dbReference type="PANTHER" id="PTHR11060:SF0">
    <property type="entry name" value="PROTEIN MEMO1"/>
    <property type="match status" value="1"/>
</dbReference>
<accession>A0A0F4ZG09</accession>
<dbReference type="HAMAP" id="MF_00055">
    <property type="entry name" value="MEMO1"/>
    <property type="match status" value="1"/>
</dbReference>
<dbReference type="NCBIfam" id="TIGR04336">
    <property type="entry name" value="AmmeMemoSam_B"/>
    <property type="match status" value="1"/>
</dbReference>
<name>A0A0F4ZG09_9PEZI</name>
<evidence type="ECO:0008006" key="4">
    <source>
        <dbReference type="Google" id="ProtNLM"/>
    </source>
</evidence>
<keyword evidence="3" id="KW-1185">Reference proteome</keyword>
<comment type="similarity">
    <text evidence="1">Belongs to the MEMO1 family.</text>
</comment>
<dbReference type="InterPro" id="IPR002737">
    <property type="entry name" value="MEMO1_fam"/>
</dbReference>
<dbReference type="PANTHER" id="PTHR11060">
    <property type="entry name" value="PROTEIN MEMO1"/>
    <property type="match status" value="1"/>
</dbReference>
<dbReference type="AlphaFoldDB" id="A0A0F4ZG09"/>
<dbReference type="Pfam" id="PF01875">
    <property type="entry name" value="Memo"/>
    <property type="match status" value="1"/>
</dbReference>
<evidence type="ECO:0000313" key="3">
    <source>
        <dbReference type="Proteomes" id="UP000033483"/>
    </source>
</evidence>
<dbReference type="EMBL" id="LAEV01001117">
    <property type="protein sequence ID" value="KKA28833.1"/>
    <property type="molecule type" value="Genomic_DNA"/>
</dbReference>
<sequence>MSFVKGVRPASHAGSWYEDDAETLSAELDGYLSSVPKTLDNDTLPVNNARFIIAPFVFLFLALLSLCTPADNVFPRHAGYSYSGPCAAWAYKCLDLRNAKRVFVLGPSHTYYLAGCALSTATAYATPFGSLRVDTATVSELQPLLAGTMPPRNEIQEHSLEMHMPYLYKQLQAVHGAAAADAFPAIVPILVGDMDTDEEKRVGGILAPYLRDPHTAVIVSSDFCHWGAHFRYRVYAHDGTLASLKPLRAQPGAGEPRIHETIRMLDQAAMDAIETGSVDAFKKVLEDTDNTICGRHPIAVAMAALEEMGSKRPFKFVRYERSALVTKLADSSVSYASAYAVLE</sequence>
<gene>
    <name evidence="2" type="ORF">TD95_000285</name>
</gene>